<keyword evidence="1" id="KW-0808">Transferase</keyword>
<dbReference type="PANTHER" id="PTHR36449">
    <property type="entry name" value="ACETYLTRANSFERASE-RELATED"/>
    <property type="match status" value="1"/>
</dbReference>
<dbReference type="Proteomes" id="UP000037247">
    <property type="component" value="Unassembled WGS sequence"/>
</dbReference>
<dbReference type="RefSeq" id="WP_005171335.1">
    <property type="nucleotide sequence ID" value="NZ_LDTZ01000020.1"/>
</dbReference>
<keyword evidence="2" id="KW-0012">Acyltransferase</keyword>
<evidence type="ECO:0008006" key="5">
    <source>
        <dbReference type="Google" id="ProtNLM"/>
    </source>
</evidence>
<evidence type="ECO:0000313" key="4">
    <source>
        <dbReference type="Proteomes" id="UP000037247"/>
    </source>
</evidence>
<dbReference type="PANTHER" id="PTHR36449:SF1">
    <property type="entry name" value="ACETYLTRANSFERASE"/>
    <property type="match status" value="1"/>
</dbReference>
<protein>
    <recommendedName>
        <fullName evidence="5">GNAT family N-acetyltransferase</fullName>
    </recommendedName>
</protein>
<dbReference type="EMBL" id="LDTZ01000020">
    <property type="protein sequence ID" value="KNA90071.1"/>
    <property type="molecule type" value="Genomic_DNA"/>
</dbReference>
<organism evidence="3 4">
    <name type="scientific">Gordonia jacobaea</name>
    <dbReference type="NCBI Taxonomy" id="122202"/>
    <lineage>
        <taxon>Bacteria</taxon>
        <taxon>Bacillati</taxon>
        <taxon>Actinomycetota</taxon>
        <taxon>Actinomycetes</taxon>
        <taxon>Mycobacteriales</taxon>
        <taxon>Gordoniaceae</taxon>
        <taxon>Gordonia</taxon>
    </lineage>
</organism>
<name>A0ABR5I9K1_9ACTN</name>
<proteinExistence type="predicted"/>
<evidence type="ECO:0000256" key="2">
    <source>
        <dbReference type="ARBA" id="ARBA00023315"/>
    </source>
</evidence>
<evidence type="ECO:0000256" key="1">
    <source>
        <dbReference type="ARBA" id="ARBA00022679"/>
    </source>
</evidence>
<evidence type="ECO:0000313" key="3">
    <source>
        <dbReference type="EMBL" id="KNA90071.1"/>
    </source>
</evidence>
<accession>A0ABR5I9K1</accession>
<gene>
    <name evidence="3" type="ORF">ABW18_16775</name>
</gene>
<reference evidence="3 4" key="1">
    <citation type="submission" date="2015-05" db="EMBL/GenBank/DDBJ databases">
        <title>Draft genome sequence of the bacterium Gordonia jacobaea a new member of the Gordonia genus.</title>
        <authorList>
            <person name="Jimenez-Galisteo G."/>
            <person name="Dominguez A."/>
            <person name="Munoz E."/>
            <person name="Vinas M."/>
        </authorList>
    </citation>
    <scope>NUCLEOTIDE SEQUENCE [LARGE SCALE GENOMIC DNA]</scope>
    <source>
        <strain evidence="4">mv1</strain>
    </source>
</reference>
<dbReference type="Gene3D" id="3.40.630.30">
    <property type="match status" value="1"/>
</dbReference>
<sequence length="171" mass="19233">MAEGFAATPLHSEHRTGYLDCGVGSLDRWLDKQALKDQELGRSRTHVWADEEDIVVAYFTLLQTVVSETDDDQPFFKKLRPRHYPDMSAPGVLLGKLALNQQLRGSGVDLLADAYMTAYEAVRLIGGVFFVVDPADHPKVHDFYVRSGFKQIPGTKRMFLNFDEFNEGAPL</sequence>
<comment type="caution">
    <text evidence="3">The sequence shown here is derived from an EMBL/GenBank/DDBJ whole genome shotgun (WGS) entry which is preliminary data.</text>
</comment>
<keyword evidence="4" id="KW-1185">Reference proteome</keyword>